<dbReference type="Proteomes" id="UP000729402">
    <property type="component" value="Unassembled WGS sequence"/>
</dbReference>
<reference evidence="1" key="1">
    <citation type="journal article" date="2021" name="bioRxiv">
        <title>Whole Genome Assembly and Annotation of Northern Wild Rice, Zizania palustris L., Supports a Whole Genome Duplication in the Zizania Genus.</title>
        <authorList>
            <person name="Haas M."/>
            <person name="Kono T."/>
            <person name="Macchietto M."/>
            <person name="Millas R."/>
            <person name="McGilp L."/>
            <person name="Shao M."/>
            <person name="Duquette J."/>
            <person name="Hirsch C.N."/>
            <person name="Kimball J."/>
        </authorList>
    </citation>
    <scope>NUCLEOTIDE SEQUENCE</scope>
    <source>
        <tissue evidence="1">Fresh leaf tissue</tissue>
    </source>
</reference>
<keyword evidence="2" id="KW-1185">Reference proteome</keyword>
<reference evidence="1" key="2">
    <citation type="submission" date="2021-02" db="EMBL/GenBank/DDBJ databases">
        <authorList>
            <person name="Kimball J.A."/>
            <person name="Haas M.W."/>
            <person name="Macchietto M."/>
            <person name="Kono T."/>
            <person name="Duquette J."/>
            <person name="Shao M."/>
        </authorList>
    </citation>
    <scope>NUCLEOTIDE SEQUENCE</scope>
    <source>
        <tissue evidence="1">Fresh leaf tissue</tissue>
    </source>
</reference>
<proteinExistence type="predicted"/>
<organism evidence="1 2">
    <name type="scientific">Zizania palustris</name>
    <name type="common">Northern wild rice</name>
    <dbReference type="NCBI Taxonomy" id="103762"/>
    <lineage>
        <taxon>Eukaryota</taxon>
        <taxon>Viridiplantae</taxon>
        <taxon>Streptophyta</taxon>
        <taxon>Embryophyta</taxon>
        <taxon>Tracheophyta</taxon>
        <taxon>Spermatophyta</taxon>
        <taxon>Magnoliopsida</taxon>
        <taxon>Liliopsida</taxon>
        <taxon>Poales</taxon>
        <taxon>Poaceae</taxon>
        <taxon>BOP clade</taxon>
        <taxon>Oryzoideae</taxon>
        <taxon>Oryzeae</taxon>
        <taxon>Zizaniinae</taxon>
        <taxon>Zizania</taxon>
    </lineage>
</organism>
<evidence type="ECO:0000313" key="2">
    <source>
        <dbReference type="Proteomes" id="UP000729402"/>
    </source>
</evidence>
<gene>
    <name evidence="1" type="ORF">GUJ93_ZPchr0002g26121</name>
</gene>
<dbReference type="EMBL" id="JAAALK010000287">
    <property type="protein sequence ID" value="KAG8058221.1"/>
    <property type="molecule type" value="Genomic_DNA"/>
</dbReference>
<protein>
    <submittedName>
        <fullName evidence="1">Uncharacterized protein</fullName>
    </submittedName>
</protein>
<name>A0A8J5SHA8_ZIZPA</name>
<dbReference type="AlphaFoldDB" id="A0A8J5SHA8"/>
<evidence type="ECO:0000313" key="1">
    <source>
        <dbReference type="EMBL" id="KAG8058221.1"/>
    </source>
</evidence>
<comment type="caution">
    <text evidence="1">The sequence shown here is derived from an EMBL/GenBank/DDBJ whole genome shotgun (WGS) entry which is preliminary data.</text>
</comment>
<accession>A0A8J5SHA8</accession>
<sequence>MKRFYTVEMRSKTLVKWSRARGSKDGRGCAVVSRSKTFTGDCKNENDCYDACVGEGYNDRLLLPRRRHPLSVRLHVRLPLPAAAVVDDEEEEDD</sequence>